<accession>A0A2H0X965</accession>
<comment type="caution">
    <text evidence="1">The sequence shown here is derived from an EMBL/GenBank/DDBJ whole genome shotgun (WGS) entry which is preliminary data.</text>
</comment>
<reference evidence="2" key="1">
    <citation type="submission" date="2017-09" db="EMBL/GenBank/DDBJ databases">
        <title>Depth-based differentiation of microbial function through sediment-hosted aquifers and enrichment of novel symbionts in the deep terrestrial subsurface.</title>
        <authorList>
            <person name="Probst A.J."/>
            <person name="Ladd B."/>
            <person name="Jarett J.K."/>
            <person name="Geller-Mcgrath D.E."/>
            <person name="Sieber C.M.K."/>
            <person name="Emerson J.B."/>
            <person name="Anantharaman K."/>
            <person name="Thomas B.C."/>
            <person name="Malmstrom R."/>
            <person name="Stieglmeier M."/>
            <person name="Klingl A."/>
            <person name="Woyke T."/>
            <person name="Ryan C.M."/>
            <person name="Banfield J.F."/>
        </authorList>
    </citation>
    <scope>NUCLEOTIDE SEQUENCE [LARGE SCALE GENOMIC DNA]</scope>
</reference>
<dbReference type="AlphaFoldDB" id="A0A2H0X965"/>
<evidence type="ECO:0000313" key="1">
    <source>
        <dbReference type="EMBL" id="PIS21476.1"/>
    </source>
</evidence>
<sequence length="97" mass="11630">LKSYLERCGFGKVILETVERYNSLIQLRRILSGYYNQKNVEEILRRDIFAKPKDDVRLPHFNNRQEREFNKIFGEAVNNKLMGNCLRWQAKKVKVIK</sequence>
<dbReference type="EMBL" id="PEYV01000042">
    <property type="protein sequence ID" value="PIS21476.1"/>
    <property type="molecule type" value="Genomic_DNA"/>
</dbReference>
<evidence type="ECO:0000313" key="2">
    <source>
        <dbReference type="Proteomes" id="UP000231098"/>
    </source>
</evidence>
<dbReference type="Proteomes" id="UP000231098">
    <property type="component" value="Unassembled WGS sequence"/>
</dbReference>
<gene>
    <name evidence="1" type="ORF">COT51_02560</name>
</gene>
<name>A0A2H0X965_UNCKA</name>
<organism evidence="1 2">
    <name type="scientific">candidate division WWE3 bacterium CG08_land_8_20_14_0_20_41_15</name>
    <dbReference type="NCBI Taxonomy" id="1975086"/>
    <lineage>
        <taxon>Bacteria</taxon>
        <taxon>Katanobacteria</taxon>
    </lineage>
</organism>
<feature type="non-terminal residue" evidence="1">
    <location>
        <position position="1"/>
    </location>
</feature>
<proteinExistence type="predicted"/>
<protein>
    <submittedName>
        <fullName evidence="1">Uncharacterized protein</fullName>
    </submittedName>
</protein>